<dbReference type="Proteomes" id="UP000276133">
    <property type="component" value="Unassembled WGS sequence"/>
</dbReference>
<comment type="caution">
    <text evidence="1">The sequence shown here is derived from an EMBL/GenBank/DDBJ whole genome shotgun (WGS) entry which is preliminary data.</text>
</comment>
<organism evidence="1 2">
    <name type="scientific">Brachionus plicatilis</name>
    <name type="common">Marine rotifer</name>
    <name type="synonym">Brachionus muelleri</name>
    <dbReference type="NCBI Taxonomy" id="10195"/>
    <lineage>
        <taxon>Eukaryota</taxon>
        <taxon>Metazoa</taxon>
        <taxon>Spiralia</taxon>
        <taxon>Gnathifera</taxon>
        <taxon>Rotifera</taxon>
        <taxon>Eurotatoria</taxon>
        <taxon>Monogononta</taxon>
        <taxon>Pseudotrocha</taxon>
        <taxon>Ploima</taxon>
        <taxon>Brachionidae</taxon>
        <taxon>Brachionus</taxon>
    </lineage>
</organism>
<evidence type="ECO:0000313" key="2">
    <source>
        <dbReference type="Proteomes" id="UP000276133"/>
    </source>
</evidence>
<dbReference type="EMBL" id="REGN01003312">
    <property type="protein sequence ID" value="RNA23324.1"/>
    <property type="molecule type" value="Genomic_DNA"/>
</dbReference>
<gene>
    <name evidence="1" type="ORF">BpHYR1_016240</name>
</gene>
<reference evidence="1 2" key="1">
    <citation type="journal article" date="2018" name="Sci. Rep.">
        <title>Genomic signatures of local adaptation to the degree of environmental predictability in rotifers.</title>
        <authorList>
            <person name="Franch-Gras L."/>
            <person name="Hahn C."/>
            <person name="Garcia-Roger E.M."/>
            <person name="Carmona M.J."/>
            <person name="Serra M."/>
            <person name="Gomez A."/>
        </authorList>
    </citation>
    <scope>NUCLEOTIDE SEQUENCE [LARGE SCALE GENOMIC DNA]</scope>
    <source>
        <strain evidence="1">HYR1</strain>
    </source>
</reference>
<proteinExistence type="predicted"/>
<keyword evidence="2" id="KW-1185">Reference proteome</keyword>
<evidence type="ECO:0000313" key="1">
    <source>
        <dbReference type="EMBL" id="RNA23324.1"/>
    </source>
</evidence>
<accession>A0A3M7RIP5</accession>
<sequence>MENYKEQSKFHPNLSIYNSNCLVSPYNSGFFCELFGNLQKIPYQKFENSEKEILIIINFQSCIKAIFLIQYFELTTQKKMDEISRTKNIKQKATYAYNK</sequence>
<protein>
    <submittedName>
        <fullName evidence="1">Uncharacterized protein</fullName>
    </submittedName>
</protein>
<name>A0A3M7RIP5_BRAPC</name>
<dbReference type="AlphaFoldDB" id="A0A3M7RIP5"/>